<gene>
    <name evidence="1" type="ORF">SFRICE_016909</name>
</gene>
<name>A0A2H1VY81_SPOFR</name>
<proteinExistence type="predicted"/>
<dbReference type="AlphaFoldDB" id="A0A2H1VY81"/>
<accession>A0A2H1VY81</accession>
<organism evidence="1">
    <name type="scientific">Spodoptera frugiperda</name>
    <name type="common">Fall armyworm</name>
    <dbReference type="NCBI Taxonomy" id="7108"/>
    <lineage>
        <taxon>Eukaryota</taxon>
        <taxon>Metazoa</taxon>
        <taxon>Ecdysozoa</taxon>
        <taxon>Arthropoda</taxon>
        <taxon>Hexapoda</taxon>
        <taxon>Insecta</taxon>
        <taxon>Pterygota</taxon>
        <taxon>Neoptera</taxon>
        <taxon>Endopterygota</taxon>
        <taxon>Lepidoptera</taxon>
        <taxon>Glossata</taxon>
        <taxon>Ditrysia</taxon>
        <taxon>Noctuoidea</taxon>
        <taxon>Noctuidae</taxon>
        <taxon>Amphipyrinae</taxon>
        <taxon>Spodoptera</taxon>
    </lineage>
</organism>
<protein>
    <submittedName>
        <fullName evidence="1">SFRICE_016909</fullName>
    </submittedName>
</protein>
<sequence length="88" mass="8933">MIVGEAGIVKIGKGSNWLSSNLTHATTHNASIAPCRFSCEAVLSSGSDAHASASLVGVALTARAQSVESFHSTSLDARCEGQGSSLVM</sequence>
<evidence type="ECO:0000313" key="1">
    <source>
        <dbReference type="EMBL" id="SOQ45789.1"/>
    </source>
</evidence>
<reference evidence="1" key="1">
    <citation type="submission" date="2016-07" db="EMBL/GenBank/DDBJ databases">
        <authorList>
            <person name="Bretaudeau A."/>
        </authorList>
    </citation>
    <scope>NUCLEOTIDE SEQUENCE</scope>
    <source>
        <strain evidence="1">Rice</strain>
        <tissue evidence="1">Whole body</tissue>
    </source>
</reference>
<dbReference type="EMBL" id="ODYU01005181">
    <property type="protein sequence ID" value="SOQ45789.1"/>
    <property type="molecule type" value="Genomic_DNA"/>
</dbReference>